<proteinExistence type="predicted"/>
<sequence length="72" mass="8264">FNLTDSFRKHRNTTDQGITWRNSRGACSPLDYILASPSVTFKKDSMNFYPSVADWWEGVKAKAKTLTINYCI</sequence>
<reference evidence="1 2" key="1">
    <citation type="submission" date="2015-08" db="EMBL/GenBank/DDBJ databases">
        <title>The genome of the Asian arowana (Scleropages formosus).</title>
        <authorList>
            <person name="Tan M.H."/>
            <person name="Gan H.M."/>
            <person name="Croft L.J."/>
            <person name="Austin C.M."/>
        </authorList>
    </citation>
    <scope>NUCLEOTIDE SEQUENCE [LARGE SCALE GENOMIC DNA]</scope>
    <source>
        <strain evidence="1">Aro1</strain>
    </source>
</reference>
<protein>
    <submittedName>
        <fullName evidence="1">Uncharacterized protein</fullName>
    </submittedName>
</protein>
<dbReference type="EMBL" id="JARO02012043">
    <property type="protein sequence ID" value="KPP59502.1"/>
    <property type="molecule type" value="Genomic_DNA"/>
</dbReference>
<feature type="non-terminal residue" evidence="1">
    <location>
        <position position="1"/>
    </location>
</feature>
<name>A0A0P7TZE2_SCLFO</name>
<evidence type="ECO:0000313" key="2">
    <source>
        <dbReference type="Proteomes" id="UP000034805"/>
    </source>
</evidence>
<dbReference type="Proteomes" id="UP000034805">
    <property type="component" value="Unassembled WGS sequence"/>
</dbReference>
<comment type="caution">
    <text evidence="1">The sequence shown here is derived from an EMBL/GenBank/DDBJ whole genome shotgun (WGS) entry which is preliminary data.</text>
</comment>
<accession>A0A0P7TZE2</accession>
<gene>
    <name evidence="1" type="ORF">Z043_122570</name>
</gene>
<dbReference type="AlphaFoldDB" id="A0A0P7TZE2"/>
<organism evidence="1 2">
    <name type="scientific">Scleropages formosus</name>
    <name type="common">Asian bonytongue</name>
    <name type="synonym">Osteoglossum formosum</name>
    <dbReference type="NCBI Taxonomy" id="113540"/>
    <lineage>
        <taxon>Eukaryota</taxon>
        <taxon>Metazoa</taxon>
        <taxon>Chordata</taxon>
        <taxon>Craniata</taxon>
        <taxon>Vertebrata</taxon>
        <taxon>Euteleostomi</taxon>
        <taxon>Actinopterygii</taxon>
        <taxon>Neopterygii</taxon>
        <taxon>Teleostei</taxon>
        <taxon>Osteoglossocephala</taxon>
        <taxon>Osteoglossomorpha</taxon>
        <taxon>Osteoglossiformes</taxon>
        <taxon>Osteoglossidae</taxon>
        <taxon>Scleropages</taxon>
    </lineage>
</organism>
<evidence type="ECO:0000313" key="1">
    <source>
        <dbReference type="EMBL" id="KPP59502.1"/>
    </source>
</evidence>